<evidence type="ECO:0000313" key="3">
    <source>
        <dbReference type="EMBL" id="POR01135.1"/>
    </source>
</evidence>
<gene>
    <name evidence="3" type="ORF">AU468_08610</name>
</gene>
<keyword evidence="4" id="KW-1185">Reference proteome</keyword>
<evidence type="ECO:0000313" key="4">
    <source>
        <dbReference type="Proteomes" id="UP000237350"/>
    </source>
</evidence>
<organism evidence="3 4">
    <name type="scientific">Alkalispirochaeta sphaeroplastigenens</name>
    <dbReference type="NCBI Taxonomy" id="1187066"/>
    <lineage>
        <taxon>Bacteria</taxon>
        <taxon>Pseudomonadati</taxon>
        <taxon>Spirochaetota</taxon>
        <taxon>Spirochaetia</taxon>
        <taxon>Spirochaetales</taxon>
        <taxon>Spirochaetaceae</taxon>
        <taxon>Alkalispirochaeta</taxon>
    </lineage>
</organism>
<evidence type="ECO:0000256" key="2">
    <source>
        <dbReference type="SAM" id="Phobius"/>
    </source>
</evidence>
<feature type="compositionally biased region" description="Basic and acidic residues" evidence="1">
    <location>
        <begin position="169"/>
        <end position="178"/>
    </location>
</feature>
<keyword evidence="2" id="KW-1133">Transmembrane helix</keyword>
<dbReference type="AlphaFoldDB" id="A0A2S4JNP2"/>
<dbReference type="Proteomes" id="UP000237350">
    <property type="component" value="Unassembled WGS sequence"/>
</dbReference>
<feature type="region of interest" description="Disordered" evidence="1">
    <location>
        <begin position="66"/>
        <end position="246"/>
    </location>
</feature>
<comment type="caution">
    <text evidence="3">The sequence shown here is derived from an EMBL/GenBank/DDBJ whole genome shotgun (WGS) entry which is preliminary data.</text>
</comment>
<proteinExistence type="predicted"/>
<dbReference type="EMBL" id="LPWH01000068">
    <property type="protein sequence ID" value="POR01135.1"/>
    <property type="molecule type" value="Genomic_DNA"/>
</dbReference>
<dbReference type="OrthoDB" id="10012347at2"/>
<feature type="compositionally biased region" description="Acidic residues" evidence="1">
    <location>
        <begin position="99"/>
        <end position="111"/>
    </location>
</feature>
<feature type="transmembrane region" description="Helical" evidence="2">
    <location>
        <begin position="34"/>
        <end position="55"/>
    </location>
</feature>
<feature type="compositionally biased region" description="Acidic residues" evidence="1">
    <location>
        <begin position="140"/>
        <end position="150"/>
    </location>
</feature>
<keyword evidence="2" id="KW-0472">Membrane</keyword>
<feature type="compositionally biased region" description="Acidic residues" evidence="1">
    <location>
        <begin position="199"/>
        <end position="209"/>
    </location>
</feature>
<evidence type="ECO:0000256" key="1">
    <source>
        <dbReference type="SAM" id="MobiDB-lite"/>
    </source>
</evidence>
<accession>A0A2S4JNP2</accession>
<dbReference type="RefSeq" id="WP_103680364.1">
    <property type="nucleotide sequence ID" value="NZ_LPWH01000068.1"/>
</dbReference>
<protein>
    <submittedName>
        <fullName evidence="3">Uncharacterized protein</fullName>
    </submittedName>
</protein>
<feature type="compositionally biased region" description="Basic and acidic residues" evidence="1">
    <location>
        <begin position="75"/>
        <end position="88"/>
    </location>
</feature>
<sequence>MERYLKVAGAGAGVAVVVALFAGLLGGVGLGAVMVRSLVAALVFAPGALGITIFVERFLPELMDPLDSTAGSRPEGGREHPSGQRDESPSPGSTLNIVVEDEGGPSDGETDREEREAFSPDASAMEGDSADDTRPSGGDDLVEEVEEQGDSGEHGLPGSSGDGVDGDDQSDRSSRIDNSDLDEMPDIGSFAGSFVSPGDDGEEQGEEGFSEGPSPARGGGSSSRGSDGHDTAQIAKALRTMIARDE</sequence>
<feature type="transmembrane region" description="Helical" evidence="2">
    <location>
        <begin position="7"/>
        <end position="28"/>
    </location>
</feature>
<keyword evidence="2" id="KW-0812">Transmembrane</keyword>
<name>A0A2S4JNP2_9SPIO</name>
<reference evidence="4" key="1">
    <citation type="submission" date="2015-12" db="EMBL/GenBank/DDBJ databases">
        <authorList>
            <person name="Lodha T.D."/>
            <person name="Chintalapati S."/>
            <person name="Chintalapati V.R."/>
            <person name="Sravanthi T."/>
        </authorList>
    </citation>
    <scope>NUCLEOTIDE SEQUENCE [LARGE SCALE GENOMIC DNA]</scope>
    <source>
        <strain evidence="4">JC133</strain>
    </source>
</reference>